<gene>
    <name evidence="2" type="ORF">CSUB01_11001</name>
</gene>
<dbReference type="OMA" id="HTGHRNV"/>
<feature type="compositionally biased region" description="Polar residues" evidence="1">
    <location>
        <begin position="145"/>
        <end position="157"/>
    </location>
</feature>
<feature type="compositionally biased region" description="Polar residues" evidence="1">
    <location>
        <begin position="78"/>
        <end position="89"/>
    </location>
</feature>
<feature type="compositionally biased region" description="Basic residues" evidence="1">
    <location>
        <begin position="210"/>
        <end position="219"/>
    </location>
</feature>
<dbReference type="EMBL" id="JMSE01000375">
    <property type="protein sequence ID" value="KDN70222.1"/>
    <property type="molecule type" value="Genomic_DNA"/>
</dbReference>
<evidence type="ECO:0000313" key="2">
    <source>
        <dbReference type="EMBL" id="KDN70222.1"/>
    </source>
</evidence>
<evidence type="ECO:0000256" key="1">
    <source>
        <dbReference type="SAM" id="MobiDB-lite"/>
    </source>
</evidence>
<feature type="compositionally biased region" description="Polar residues" evidence="1">
    <location>
        <begin position="179"/>
        <end position="194"/>
    </location>
</feature>
<feature type="compositionally biased region" description="Low complexity" evidence="1">
    <location>
        <begin position="245"/>
        <end position="265"/>
    </location>
</feature>
<protein>
    <submittedName>
        <fullName evidence="2">Uncharacterized protein</fullName>
    </submittedName>
</protein>
<feature type="compositionally biased region" description="Polar residues" evidence="1">
    <location>
        <begin position="266"/>
        <end position="285"/>
    </location>
</feature>
<feature type="compositionally biased region" description="Polar residues" evidence="1">
    <location>
        <begin position="1"/>
        <end position="10"/>
    </location>
</feature>
<organism evidence="2 3">
    <name type="scientific">Colletotrichum sublineola</name>
    <name type="common">Sorghum anthracnose fungus</name>
    <dbReference type="NCBI Taxonomy" id="1173701"/>
    <lineage>
        <taxon>Eukaryota</taxon>
        <taxon>Fungi</taxon>
        <taxon>Dikarya</taxon>
        <taxon>Ascomycota</taxon>
        <taxon>Pezizomycotina</taxon>
        <taxon>Sordariomycetes</taxon>
        <taxon>Hypocreomycetidae</taxon>
        <taxon>Glomerellales</taxon>
        <taxon>Glomerellaceae</taxon>
        <taxon>Colletotrichum</taxon>
        <taxon>Colletotrichum graminicola species complex</taxon>
    </lineage>
</organism>
<sequence>MDTQDTSSIGNGHGTGTSHRKQHKPSSSLGSLYEVLADLDDTQLQYLIQEMNHTGHRNVPVSQAVSALEAQAPIGSLSFTGSTTSNPVQEPQRRLSKSQQGKLRVQTAFQRAPSLPQGRHGHVHTGSRGAPDANVDGGPGPRRTCSASTVPAAQNRESAQKHNRLSEGSNGRSAICSANLESQKSQPLSRPSTENKTDAGAVQPPVEKNRKGRPAYRRIPRPDFSLPEGVTVVDLLQLLEIEYLSSNSSRPPSPRSASSSSSLSSTFPTRQLSSGSQRLIQTPSWPGSRPLRRHASRLDMALDVERSASGAMEIGMGMLEPRELRSASLGASVMDSVARTSLDSFERNFKGEAPSLAPPVVYEGIFDVLENQ</sequence>
<dbReference type="HOGENOM" id="CLU_650547_0_0_1"/>
<proteinExistence type="predicted"/>
<dbReference type="Proteomes" id="UP000027238">
    <property type="component" value="Unassembled WGS sequence"/>
</dbReference>
<name>A0A066XMW4_COLSU</name>
<feature type="region of interest" description="Disordered" evidence="1">
    <location>
        <begin position="1"/>
        <end position="27"/>
    </location>
</feature>
<accession>A0A066XMW4</accession>
<feature type="region of interest" description="Disordered" evidence="1">
    <location>
        <begin position="78"/>
        <end position="224"/>
    </location>
</feature>
<keyword evidence="3" id="KW-1185">Reference proteome</keyword>
<comment type="caution">
    <text evidence="2">The sequence shown here is derived from an EMBL/GenBank/DDBJ whole genome shotgun (WGS) entry which is preliminary data.</text>
</comment>
<dbReference type="OrthoDB" id="4588567at2759"/>
<reference evidence="3" key="1">
    <citation type="journal article" date="2014" name="Genome Announc.">
        <title>Draft genome sequence of Colletotrichum sublineola, a destructive pathogen of cultivated sorghum.</title>
        <authorList>
            <person name="Baroncelli R."/>
            <person name="Sanz-Martin J.M."/>
            <person name="Rech G.E."/>
            <person name="Sukno S.A."/>
            <person name="Thon M.R."/>
        </authorList>
    </citation>
    <scope>NUCLEOTIDE SEQUENCE [LARGE SCALE GENOMIC DNA]</scope>
    <source>
        <strain evidence="3">TX430BB</strain>
    </source>
</reference>
<dbReference type="AlphaFoldDB" id="A0A066XMW4"/>
<dbReference type="eggNOG" id="ENOG502T8V3">
    <property type="taxonomic scope" value="Eukaryota"/>
</dbReference>
<evidence type="ECO:0000313" key="3">
    <source>
        <dbReference type="Proteomes" id="UP000027238"/>
    </source>
</evidence>
<feature type="region of interest" description="Disordered" evidence="1">
    <location>
        <begin position="245"/>
        <end position="292"/>
    </location>
</feature>